<dbReference type="InterPro" id="IPR002696">
    <property type="entry name" value="Membr_insert_effic_factor_YidD"/>
</dbReference>
<reference evidence="1 2" key="1">
    <citation type="journal article" date="2016" name="Nat. Commun.">
        <title>Thousands of microbial genomes shed light on interconnected biogeochemical processes in an aquifer system.</title>
        <authorList>
            <person name="Anantharaman K."/>
            <person name="Brown C.T."/>
            <person name="Hug L.A."/>
            <person name="Sharon I."/>
            <person name="Castelle C.J."/>
            <person name="Probst A.J."/>
            <person name="Thomas B.C."/>
            <person name="Singh A."/>
            <person name="Wilkins M.J."/>
            <person name="Karaoz U."/>
            <person name="Brodie E.L."/>
            <person name="Williams K.H."/>
            <person name="Hubbard S.S."/>
            <person name="Banfield J.F."/>
        </authorList>
    </citation>
    <scope>NUCLEOTIDE SEQUENCE [LARGE SCALE GENOMIC DNA]</scope>
</reference>
<sequence>MIKFIRFLFVAYQLIFSSPLATCRYQPTCSKYMLGSIEKYGVLRGFLMGVKRVASCHPFSKKPVYDPV</sequence>
<name>A0A1F5FWF8_9BACT</name>
<organism evidence="1 2">
    <name type="scientific">Candidatus Curtissbacteria bacterium RBG_13_40_7</name>
    <dbReference type="NCBI Taxonomy" id="1797706"/>
    <lineage>
        <taxon>Bacteria</taxon>
        <taxon>Candidatus Curtissiibacteriota</taxon>
    </lineage>
</organism>
<evidence type="ECO:0000313" key="2">
    <source>
        <dbReference type="Proteomes" id="UP000179252"/>
    </source>
</evidence>
<dbReference type="PANTHER" id="PTHR33383">
    <property type="entry name" value="MEMBRANE PROTEIN INSERTION EFFICIENCY FACTOR-RELATED"/>
    <property type="match status" value="1"/>
</dbReference>
<dbReference type="SMART" id="SM01234">
    <property type="entry name" value="Haemolytic"/>
    <property type="match status" value="1"/>
</dbReference>
<dbReference type="AlphaFoldDB" id="A0A1F5FWF8"/>
<accession>A0A1F5FWF8</accession>
<comment type="caution">
    <text evidence="1">The sequence shown here is derived from an EMBL/GenBank/DDBJ whole genome shotgun (WGS) entry which is preliminary data.</text>
</comment>
<dbReference type="Proteomes" id="UP000179252">
    <property type="component" value="Unassembled WGS sequence"/>
</dbReference>
<dbReference type="Pfam" id="PF01809">
    <property type="entry name" value="YidD"/>
    <property type="match status" value="1"/>
</dbReference>
<evidence type="ECO:0008006" key="3">
    <source>
        <dbReference type="Google" id="ProtNLM"/>
    </source>
</evidence>
<protein>
    <recommendedName>
        <fullName evidence="3">Membrane protein insertion efficiency factor</fullName>
    </recommendedName>
</protein>
<dbReference type="NCBIfam" id="TIGR00278">
    <property type="entry name" value="membrane protein insertion efficiency factor YidD"/>
    <property type="match status" value="1"/>
</dbReference>
<proteinExistence type="predicted"/>
<evidence type="ECO:0000313" key="1">
    <source>
        <dbReference type="EMBL" id="OGD83915.1"/>
    </source>
</evidence>
<gene>
    <name evidence="1" type="ORF">A2165_00335</name>
</gene>
<dbReference type="PANTHER" id="PTHR33383:SF1">
    <property type="entry name" value="MEMBRANE PROTEIN INSERTION EFFICIENCY FACTOR-RELATED"/>
    <property type="match status" value="1"/>
</dbReference>
<dbReference type="EMBL" id="MFAU01000036">
    <property type="protein sequence ID" value="OGD83915.1"/>
    <property type="molecule type" value="Genomic_DNA"/>
</dbReference>